<evidence type="ECO:0000256" key="1">
    <source>
        <dbReference type="ARBA" id="ARBA00022801"/>
    </source>
</evidence>
<evidence type="ECO:0000256" key="3">
    <source>
        <dbReference type="SAM" id="SignalP"/>
    </source>
</evidence>
<dbReference type="RefSeq" id="WP_186487379.1">
    <property type="nucleotide sequence ID" value="NZ_JACOGI010000001.1"/>
</dbReference>
<dbReference type="PANTHER" id="PTHR12304:SF4">
    <property type="entry name" value="URIDINE NUCLEOSIDASE"/>
    <property type="match status" value="1"/>
</dbReference>
<comment type="caution">
    <text evidence="5">The sequence shown here is derived from an EMBL/GenBank/DDBJ whole genome shotgun (WGS) entry which is preliminary data.</text>
</comment>
<proteinExistence type="predicted"/>
<dbReference type="InterPro" id="IPR036452">
    <property type="entry name" value="Ribo_hydro-like"/>
</dbReference>
<organism evidence="5 6">
    <name type="scientific">Neobittarella massiliensis</name>
    <name type="common">ex Bilen et al. 2018</name>
    <dbReference type="NCBI Taxonomy" id="2041842"/>
    <lineage>
        <taxon>Bacteria</taxon>
        <taxon>Bacillati</taxon>
        <taxon>Bacillota</taxon>
        <taxon>Clostridia</taxon>
        <taxon>Eubacteriales</taxon>
        <taxon>Oscillospiraceae</taxon>
        <taxon>Neobittarella (ex Bilen et al. 2018)</taxon>
    </lineage>
</organism>
<accession>A0A8J6LU50</accession>
<reference evidence="5" key="1">
    <citation type="submission" date="2020-08" db="EMBL/GenBank/DDBJ databases">
        <authorList>
            <person name="Liu C."/>
            <person name="Sun Q."/>
        </authorList>
    </citation>
    <scope>NUCLEOTIDE SEQUENCE</scope>
    <source>
        <strain evidence="5">NSJ-65</strain>
    </source>
</reference>
<gene>
    <name evidence="5" type="ORF">H8K20_02505</name>
</gene>
<dbReference type="GO" id="GO:0005829">
    <property type="term" value="C:cytosol"/>
    <property type="evidence" value="ECO:0007669"/>
    <property type="project" value="TreeGrafter"/>
</dbReference>
<feature type="signal peptide" evidence="3">
    <location>
        <begin position="1"/>
        <end position="19"/>
    </location>
</feature>
<keyword evidence="1 5" id="KW-0378">Hydrolase</keyword>
<evidence type="ECO:0000259" key="4">
    <source>
        <dbReference type="Pfam" id="PF01156"/>
    </source>
</evidence>
<feature type="chain" id="PRO_5039312013" evidence="3">
    <location>
        <begin position="20"/>
        <end position="371"/>
    </location>
</feature>
<dbReference type="GO" id="GO:0006152">
    <property type="term" value="P:purine nucleoside catabolic process"/>
    <property type="evidence" value="ECO:0007669"/>
    <property type="project" value="TreeGrafter"/>
</dbReference>
<evidence type="ECO:0000313" key="5">
    <source>
        <dbReference type="EMBL" id="MBC3515265.1"/>
    </source>
</evidence>
<keyword evidence="2" id="KW-0326">Glycosidase</keyword>
<name>A0A8J6LU50_9FIRM</name>
<keyword evidence="3" id="KW-0732">Signal</keyword>
<dbReference type="PROSITE" id="PS51257">
    <property type="entry name" value="PROKAR_LIPOPROTEIN"/>
    <property type="match status" value="1"/>
</dbReference>
<protein>
    <submittedName>
        <fullName evidence="5">Nucleoside hydrolase</fullName>
    </submittedName>
</protein>
<dbReference type="Pfam" id="PF01156">
    <property type="entry name" value="IU_nuc_hydro"/>
    <property type="match status" value="1"/>
</dbReference>
<dbReference type="PANTHER" id="PTHR12304">
    <property type="entry name" value="INOSINE-URIDINE PREFERRING NUCLEOSIDE HYDROLASE"/>
    <property type="match status" value="1"/>
</dbReference>
<dbReference type="InterPro" id="IPR023186">
    <property type="entry name" value="IUNH"/>
</dbReference>
<dbReference type="EMBL" id="JACOGI010000001">
    <property type="protein sequence ID" value="MBC3515265.1"/>
    <property type="molecule type" value="Genomic_DNA"/>
</dbReference>
<dbReference type="Gene3D" id="3.90.245.10">
    <property type="entry name" value="Ribonucleoside hydrolase-like"/>
    <property type="match status" value="1"/>
</dbReference>
<dbReference type="GO" id="GO:0008477">
    <property type="term" value="F:purine nucleosidase activity"/>
    <property type="evidence" value="ECO:0007669"/>
    <property type="project" value="TreeGrafter"/>
</dbReference>
<feature type="domain" description="Inosine/uridine-preferring nucleoside hydrolase" evidence="4">
    <location>
        <begin position="41"/>
        <end position="314"/>
    </location>
</feature>
<evidence type="ECO:0000256" key="2">
    <source>
        <dbReference type="ARBA" id="ARBA00023295"/>
    </source>
</evidence>
<sequence>MKRFTALALCMLFILAAFCGCDDSDLGEDPVRTTLTENTPIIIDSDGNISDFYAMGIVNTSDKLQLKALTATYGAVSAEQAGKNLLGMAELYGFDCPISMGKTEPLVKLFKATGIADGKYGLGGVVLPTGKKKLSDKPAWEVMYEVAKESDGKLQIICMGPLTNVAMAVNTYPDFAQMVAGVTTNAGVSNLDKALQEGNDVVAIIENGEVDLLSDPDAFLTVANSGIPLRCIGDKLANRLRFTYNGQEHESELDLWLKPKSKYSDYFMQVRKHYEKEDKELESASFPSAVSLASVISDDIVGFDAFSTVSIESDSLRLTKPGEESEGTIQIAVNYKDYPTVVDNPNDQSENGLTRYSDIIWQMPAYYSKHK</sequence>
<evidence type="ECO:0000313" key="6">
    <source>
        <dbReference type="Proteomes" id="UP000597668"/>
    </source>
</evidence>
<keyword evidence="6" id="KW-1185">Reference proteome</keyword>
<dbReference type="Proteomes" id="UP000597668">
    <property type="component" value="Unassembled WGS sequence"/>
</dbReference>
<dbReference type="AlphaFoldDB" id="A0A8J6LU50"/>
<dbReference type="InterPro" id="IPR001910">
    <property type="entry name" value="Inosine/uridine_hydrolase_dom"/>
</dbReference>
<dbReference type="SUPFAM" id="SSF53590">
    <property type="entry name" value="Nucleoside hydrolase"/>
    <property type="match status" value="1"/>
</dbReference>